<evidence type="ECO:0000313" key="1">
    <source>
        <dbReference type="EMBL" id="KAI3373809.1"/>
    </source>
</evidence>
<reference evidence="1" key="1">
    <citation type="submission" date="2022-04" db="EMBL/GenBank/DDBJ databases">
        <title>Jade perch genome.</title>
        <authorList>
            <person name="Chao B."/>
        </authorList>
    </citation>
    <scope>NUCLEOTIDE SEQUENCE</scope>
    <source>
        <strain evidence="1">CB-2022</strain>
    </source>
</reference>
<dbReference type="EMBL" id="CM041534">
    <property type="protein sequence ID" value="KAI3373809.1"/>
    <property type="molecule type" value="Genomic_DNA"/>
</dbReference>
<evidence type="ECO:0000313" key="2">
    <source>
        <dbReference type="Proteomes" id="UP000831701"/>
    </source>
</evidence>
<comment type="caution">
    <text evidence="1">The sequence shown here is derived from an EMBL/GenBank/DDBJ whole genome shotgun (WGS) entry which is preliminary data.</text>
</comment>
<gene>
    <name evidence="1" type="ORF">L3Q82_021968</name>
</gene>
<dbReference type="Proteomes" id="UP000831701">
    <property type="component" value="Chromosome 4"/>
</dbReference>
<proteinExistence type="predicted"/>
<protein>
    <submittedName>
        <fullName evidence="1">Uncharacterized protein</fullName>
    </submittedName>
</protein>
<name>A0ACB8X239_9TELE</name>
<accession>A0ACB8X239</accession>
<sequence>MFLHTLWAVPLHCTCANSVKHCIFTRHCVLKNCNGQEMELDPPGDAQVYLFLLTNAMGIMCAEQQLTHQENPAEDVLQRQLKKFNLP</sequence>
<keyword evidence="2" id="KW-1185">Reference proteome</keyword>
<organism evidence="1 2">
    <name type="scientific">Scortum barcoo</name>
    <name type="common">barcoo grunter</name>
    <dbReference type="NCBI Taxonomy" id="214431"/>
    <lineage>
        <taxon>Eukaryota</taxon>
        <taxon>Metazoa</taxon>
        <taxon>Chordata</taxon>
        <taxon>Craniata</taxon>
        <taxon>Vertebrata</taxon>
        <taxon>Euteleostomi</taxon>
        <taxon>Actinopterygii</taxon>
        <taxon>Neopterygii</taxon>
        <taxon>Teleostei</taxon>
        <taxon>Neoteleostei</taxon>
        <taxon>Acanthomorphata</taxon>
        <taxon>Eupercaria</taxon>
        <taxon>Centrarchiformes</taxon>
        <taxon>Terapontoidei</taxon>
        <taxon>Terapontidae</taxon>
        <taxon>Scortum</taxon>
    </lineage>
</organism>